<dbReference type="RefSeq" id="WP_077078500.1">
    <property type="nucleotide sequence ID" value="NZ_FUEZ01000003.1"/>
</dbReference>
<name>A0A2U3P6J5_9MYCO</name>
<keyword evidence="2" id="KW-1185">Reference proteome</keyword>
<protein>
    <submittedName>
        <fullName evidence="1">Predicted flavoprotein CzcO associated with the cation diffusion facilitator CzcD</fullName>
    </submittedName>
</protein>
<proteinExistence type="predicted"/>
<dbReference type="AlphaFoldDB" id="A0A2U3P6J5"/>
<dbReference type="STRING" id="1841861.GCA_900157365_05725"/>
<dbReference type="InterPro" id="IPR036188">
    <property type="entry name" value="FAD/NAD-bd_sf"/>
</dbReference>
<organism evidence="1 2">
    <name type="scientific">Mycobacterium numidiamassiliense</name>
    <dbReference type="NCBI Taxonomy" id="1841861"/>
    <lineage>
        <taxon>Bacteria</taxon>
        <taxon>Bacillati</taxon>
        <taxon>Actinomycetota</taxon>
        <taxon>Actinomycetes</taxon>
        <taxon>Mycobacteriales</taxon>
        <taxon>Mycobacteriaceae</taxon>
        <taxon>Mycobacterium</taxon>
    </lineage>
</organism>
<evidence type="ECO:0000313" key="2">
    <source>
        <dbReference type="Proteomes" id="UP000240424"/>
    </source>
</evidence>
<dbReference type="EMBL" id="FUEZ01000003">
    <property type="protein sequence ID" value="SPM39340.1"/>
    <property type="molecule type" value="Genomic_DNA"/>
</dbReference>
<dbReference type="SUPFAM" id="SSF51905">
    <property type="entry name" value="FAD/NAD(P)-binding domain"/>
    <property type="match status" value="2"/>
</dbReference>
<dbReference type="PANTHER" id="PTHR42877:SF4">
    <property type="entry name" value="FAD_NAD(P)-BINDING DOMAIN-CONTAINING PROTEIN-RELATED"/>
    <property type="match status" value="1"/>
</dbReference>
<accession>A0A2U3P6J5</accession>
<sequence length="530" mass="58918">MTSRRARLRYAAGRVRALTRRRRAPKVAIIGAGFGGLATAVALRRNGIDDLVIIEAGDGVGGTWRRNTYPGAACDIQSHLYSFSFAPNKSWSRTYARQPEILAYLESVTDDFDLRRHLMLDSHVRALRWNAQSHTWDCDVDRAGNISTLTVDVVVCAVGLFGSLKLPDIEGLADFTGVLMHTAQWDHRVDVAGKKVAVIGTGASAVQVVPELANIAERVTVFQRTPPWMVPKDDRPYSATELARFRLNPLAVPRTRWQIWKFQHDNTATFADDPIVTARSQFATSFLERTVSDERLRLALTPGYPFRCKRVLLGDDYYRVLQRDNVELVTDPIDRIADTAVVTTAGQVVDADVIVLATGFETSRYLSGIDIVGANGLSLHDHWGDDPSAYLGAAVSGFPNFFMLYGPNTNQGGNSIVYILEAGARLVASALTRLARRGGYLDVRSEAQSRYNAELSRDLERTIWTKCDSYFRSPTGRIVTQWPYTELDYARRTWRLRRRDWLHRSGAAPARRPGLTGAGVDDTANQLTGG</sequence>
<dbReference type="Gene3D" id="3.50.50.60">
    <property type="entry name" value="FAD/NAD(P)-binding domain"/>
    <property type="match status" value="2"/>
</dbReference>
<evidence type="ECO:0000313" key="1">
    <source>
        <dbReference type="EMBL" id="SPM39340.1"/>
    </source>
</evidence>
<gene>
    <name evidence="1" type="ORF">MNAB215_1522</name>
</gene>
<dbReference type="Proteomes" id="UP000240424">
    <property type="component" value="Unassembled WGS sequence"/>
</dbReference>
<dbReference type="OrthoDB" id="5168853at2"/>
<dbReference type="PANTHER" id="PTHR42877">
    <property type="entry name" value="L-ORNITHINE N(5)-MONOOXYGENASE-RELATED"/>
    <property type="match status" value="1"/>
</dbReference>
<dbReference type="Pfam" id="PF13738">
    <property type="entry name" value="Pyr_redox_3"/>
    <property type="match status" value="1"/>
</dbReference>
<dbReference type="PRINTS" id="PR00411">
    <property type="entry name" value="PNDRDTASEI"/>
</dbReference>
<reference evidence="1 2" key="1">
    <citation type="submission" date="2017-01" db="EMBL/GenBank/DDBJ databases">
        <authorList>
            <consortium name="Urmite Genomes"/>
        </authorList>
    </citation>
    <scope>NUCLEOTIDE SEQUENCE [LARGE SCALE GENOMIC DNA]</scope>
    <source>
        <strain evidence="1 2">AB215</strain>
    </source>
</reference>
<dbReference type="InterPro" id="IPR051209">
    <property type="entry name" value="FAD-bind_Monooxygenase_sf"/>
</dbReference>